<reference evidence="5" key="1">
    <citation type="submission" date="2023-07" db="EMBL/GenBank/DDBJ databases">
        <title>Functional and genomic diversity of the sorghum phyllosphere microbiome.</title>
        <authorList>
            <person name="Shade A."/>
        </authorList>
    </citation>
    <scope>NUCLEOTIDE SEQUENCE</scope>
    <source>
        <strain evidence="5">SORGH_AS_1067</strain>
    </source>
</reference>
<feature type="domain" description="NADH:flavin oxidoreductase/NADH oxidase N-terminal" evidence="4">
    <location>
        <begin position="15"/>
        <end position="335"/>
    </location>
</feature>
<dbReference type="PANTHER" id="PTHR43656:SF2">
    <property type="entry name" value="BINDING OXIDOREDUCTASE, PUTATIVE (AFU_ORTHOLOGUE AFUA_2G08260)-RELATED"/>
    <property type="match status" value="1"/>
</dbReference>
<evidence type="ECO:0000256" key="1">
    <source>
        <dbReference type="ARBA" id="ARBA00022630"/>
    </source>
</evidence>
<evidence type="ECO:0000259" key="4">
    <source>
        <dbReference type="Pfam" id="PF00724"/>
    </source>
</evidence>
<dbReference type="GO" id="GO:0010181">
    <property type="term" value="F:FMN binding"/>
    <property type="evidence" value="ECO:0007669"/>
    <property type="project" value="InterPro"/>
</dbReference>
<evidence type="ECO:0000313" key="6">
    <source>
        <dbReference type="Proteomes" id="UP001239215"/>
    </source>
</evidence>
<feature type="compositionally biased region" description="Basic residues" evidence="3">
    <location>
        <begin position="387"/>
        <end position="397"/>
    </location>
</feature>
<evidence type="ECO:0000256" key="3">
    <source>
        <dbReference type="SAM" id="MobiDB-lite"/>
    </source>
</evidence>
<dbReference type="Pfam" id="PF00724">
    <property type="entry name" value="Oxidored_FMN"/>
    <property type="match status" value="1"/>
</dbReference>
<dbReference type="Proteomes" id="UP001239215">
    <property type="component" value="Unassembled WGS sequence"/>
</dbReference>
<dbReference type="PANTHER" id="PTHR43656">
    <property type="entry name" value="BINDING OXIDOREDUCTASE, PUTATIVE (AFU_ORTHOLOGUE AFUA_2G08260)-RELATED"/>
    <property type="match status" value="1"/>
</dbReference>
<organism evidence="5 6">
    <name type="scientific">Nocardioides zeae</name>
    <dbReference type="NCBI Taxonomy" id="1457234"/>
    <lineage>
        <taxon>Bacteria</taxon>
        <taxon>Bacillati</taxon>
        <taxon>Actinomycetota</taxon>
        <taxon>Actinomycetes</taxon>
        <taxon>Propionibacteriales</taxon>
        <taxon>Nocardioidaceae</taxon>
        <taxon>Nocardioides</taxon>
    </lineage>
</organism>
<dbReference type="RefSeq" id="WP_307204368.1">
    <property type="nucleotide sequence ID" value="NZ_JAUTAN010000001.1"/>
</dbReference>
<dbReference type="EMBL" id="JAUTAN010000001">
    <property type="protein sequence ID" value="MDQ1106578.1"/>
    <property type="molecule type" value="Genomic_DNA"/>
</dbReference>
<dbReference type="InterPro" id="IPR013785">
    <property type="entry name" value="Aldolase_TIM"/>
</dbReference>
<proteinExistence type="predicted"/>
<sequence length="414" mass="43686">MSVLAEEVLVAGRPLRNRIVATAHGTASVVDGMPTAADAAYWRRLAQGGPGLVVTGGISVSAASTLRARYPGEAWHDHAAEAYREKASAITSNGAVALAQLCHLGRETLGAATFLPFEAPSPVRSPREPAMARTLTVDDCAEVVASFVTSACRMVDAGFDGIELHAAHGYLLAQFLDPATNLRTDRYGGYRGGRARIVVEIVEGIRACRPGAIVSLRLSPSTDPGGMDLAEVCRSALVVQERSPVDLVSLSWGSRLGYTPDMGTDRPPLAAAAAAPTLRELRAGLGVPLLVGVSFRDRADLESMVDDGRADLVGMARPHLADPDVTTKLLTGRDDDVRPCVSCNEDCRAFDPVALCVVNPDLAPPGERGPASRSAVGGPAHLPPPRDRRRWLRRGRGRGTGGPRDGSHDRARAP</sequence>
<name>A0AAJ1U6N7_9ACTN</name>
<evidence type="ECO:0000313" key="5">
    <source>
        <dbReference type="EMBL" id="MDQ1106578.1"/>
    </source>
</evidence>
<comment type="caution">
    <text evidence="5">The sequence shown here is derived from an EMBL/GenBank/DDBJ whole genome shotgun (WGS) entry which is preliminary data.</text>
</comment>
<protein>
    <submittedName>
        <fullName evidence="5">2,4-dienoyl-CoA reductase-like NADH-dependent reductase (Old Yellow Enzyme family)</fullName>
    </submittedName>
</protein>
<accession>A0AAJ1U6N7</accession>
<dbReference type="GO" id="GO:0016491">
    <property type="term" value="F:oxidoreductase activity"/>
    <property type="evidence" value="ECO:0007669"/>
    <property type="project" value="UniProtKB-KW"/>
</dbReference>
<gene>
    <name evidence="5" type="ORF">QE405_003862</name>
</gene>
<evidence type="ECO:0000256" key="2">
    <source>
        <dbReference type="ARBA" id="ARBA00023002"/>
    </source>
</evidence>
<keyword evidence="2" id="KW-0560">Oxidoreductase</keyword>
<dbReference type="InterPro" id="IPR001155">
    <property type="entry name" value="OxRdtase_FMN_N"/>
</dbReference>
<keyword evidence="1" id="KW-0285">Flavoprotein</keyword>
<feature type="region of interest" description="Disordered" evidence="3">
    <location>
        <begin position="365"/>
        <end position="414"/>
    </location>
</feature>
<feature type="compositionally biased region" description="Basic and acidic residues" evidence="3">
    <location>
        <begin position="405"/>
        <end position="414"/>
    </location>
</feature>
<dbReference type="SUPFAM" id="SSF51395">
    <property type="entry name" value="FMN-linked oxidoreductases"/>
    <property type="match status" value="1"/>
</dbReference>
<dbReference type="InterPro" id="IPR051799">
    <property type="entry name" value="NADH_flavin_oxidoreductase"/>
</dbReference>
<dbReference type="Gene3D" id="3.20.20.70">
    <property type="entry name" value="Aldolase class I"/>
    <property type="match status" value="1"/>
</dbReference>
<dbReference type="AlphaFoldDB" id="A0AAJ1U6N7"/>